<dbReference type="Proteomes" id="UP000012249">
    <property type="component" value="Unassembled WGS sequence"/>
</dbReference>
<protein>
    <submittedName>
        <fullName evidence="1">Uncharacterized protein</fullName>
    </submittedName>
</protein>
<dbReference type="AlphaFoldDB" id="N1UHV3"/>
<dbReference type="NCBIfam" id="NF047480">
    <property type="entry name" value="Lepto_Lp29"/>
    <property type="match status" value="1"/>
</dbReference>
<dbReference type="EMBL" id="AHMI02000073">
    <property type="protein sequence ID" value="EMY15600.1"/>
    <property type="molecule type" value="Genomic_DNA"/>
</dbReference>
<evidence type="ECO:0000313" key="1">
    <source>
        <dbReference type="EMBL" id="EMY15600.1"/>
    </source>
</evidence>
<evidence type="ECO:0000313" key="2">
    <source>
        <dbReference type="Proteomes" id="UP000012249"/>
    </source>
</evidence>
<name>N1UHV3_9LEPT</name>
<gene>
    <name evidence="1" type="ORF">LEP1GSC043_4242</name>
</gene>
<organism evidence="1 2">
    <name type="scientific">Leptospira weilii str. Ecochallenge</name>
    <dbReference type="NCBI Taxonomy" id="1049986"/>
    <lineage>
        <taxon>Bacteria</taxon>
        <taxon>Pseudomonadati</taxon>
        <taxon>Spirochaetota</taxon>
        <taxon>Spirochaetia</taxon>
        <taxon>Leptospirales</taxon>
        <taxon>Leptospiraceae</taxon>
        <taxon>Leptospira</taxon>
    </lineage>
</organism>
<accession>N1UHV3</accession>
<proteinExistence type="predicted"/>
<sequence length="89" mass="9543">MENGVFIDELKSNGLKTDLRSDKVQAFALEYLGAVKSSGALEFSKLIEVEKENGGVSVFKLKNYPVDYFVVGVHGPAFAKPSGAPGTSF</sequence>
<comment type="caution">
    <text evidence="1">The sequence shown here is derived from an EMBL/GenBank/DDBJ whole genome shotgun (WGS) entry which is preliminary data.</text>
</comment>
<reference evidence="1 2" key="1">
    <citation type="submission" date="2013-02" db="EMBL/GenBank/DDBJ databases">
        <authorList>
            <person name="Harkins D.M."/>
            <person name="Durkin A.S."/>
            <person name="Brinkac L.M."/>
            <person name="Haft D.H."/>
            <person name="Selengut J.D."/>
            <person name="Sanka R."/>
            <person name="DePew J."/>
            <person name="Purushe J."/>
            <person name="Haake D.A."/>
            <person name="Matsunaga J."/>
            <person name="Vinetz J.M."/>
            <person name="Sutton G.G."/>
            <person name="Nierman W.C."/>
            <person name="Fouts D.E."/>
        </authorList>
    </citation>
    <scope>NUCLEOTIDE SEQUENCE [LARGE SCALE GENOMIC DNA]</scope>
    <source>
        <strain evidence="1 2">Ecochallenge</strain>
    </source>
</reference>